<evidence type="ECO:0000256" key="4">
    <source>
        <dbReference type="ARBA" id="ARBA00023136"/>
    </source>
</evidence>
<sequence length="146" mass="15646">MQRGIPTALWSGRVLTTLFALFMAGGSIAPKLLGAQVASQRLVQLGWPPAAAFPIGLVELACLLLFLWSRTSLLGAVLMTGLLGGAMATHLRAASPFFSHSLFSVYLGAAMWAGLWLRDPAVRAVLPLHRNLAPARHAGQHQEERP</sequence>
<evidence type="ECO:0000256" key="3">
    <source>
        <dbReference type="ARBA" id="ARBA00022989"/>
    </source>
</evidence>
<keyword evidence="3 5" id="KW-1133">Transmembrane helix</keyword>
<dbReference type="RefSeq" id="WP_106511659.1">
    <property type="nucleotide sequence ID" value="NZ_PXYI01000001.1"/>
</dbReference>
<keyword evidence="2 5" id="KW-0812">Transmembrane</keyword>
<reference evidence="6 7" key="1">
    <citation type="submission" date="2018-03" db="EMBL/GenBank/DDBJ databases">
        <title>The draft genome of Sphingosinicella sp. GL-C-18.</title>
        <authorList>
            <person name="Liu L."/>
            <person name="Li L."/>
            <person name="Liang L."/>
            <person name="Zhang X."/>
            <person name="Wang T."/>
        </authorList>
    </citation>
    <scope>NUCLEOTIDE SEQUENCE [LARGE SCALE GENOMIC DNA]</scope>
    <source>
        <strain evidence="6 7">GL-C-18</strain>
    </source>
</reference>
<proteinExistence type="predicted"/>
<evidence type="ECO:0000256" key="5">
    <source>
        <dbReference type="SAM" id="Phobius"/>
    </source>
</evidence>
<gene>
    <name evidence="6" type="ORF">C7I55_02790</name>
</gene>
<accession>A0A2P7R082</accession>
<organism evidence="6 7">
    <name type="scientific">Allosphingosinicella deserti</name>
    <dbReference type="NCBI Taxonomy" id="2116704"/>
    <lineage>
        <taxon>Bacteria</taxon>
        <taxon>Pseudomonadati</taxon>
        <taxon>Pseudomonadota</taxon>
        <taxon>Alphaproteobacteria</taxon>
        <taxon>Sphingomonadales</taxon>
        <taxon>Sphingomonadaceae</taxon>
        <taxon>Allosphingosinicella</taxon>
    </lineage>
</organism>
<evidence type="ECO:0000313" key="6">
    <source>
        <dbReference type="EMBL" id="PSJ43634.1"/>
    </source>
</evidence>
<evidence type="ECO:0000256" key="1">
    <source>
        <dbReference type="ARBA" id="ARBA00004141"/>
    </source>
</evidence>
<keyword evidence="7" id="KW-1185">Reference proteome</keyword>
<dbReference type="Proteomes" id="UP000241167">
    <property type="component" value="Unassembled WGS sequence"/>
</dbReference>
<feature type="transmembrane region" description="Helical" evidence="5">
    <location>
        <begin position="73"/>
        <end position="91"/>
    </location>
</feature>
<evidence type="ECO:0000256" key="2">
    <source>
        <dbReference type="ARBA" id="ARBA00022692"/>
    </source>
</evidence>
<dbReference type="InterPro" id="IPR032808">
    <property type="entry name" value="DoxX"/>
</dbReference>
<comment type="subcellular location">
    <subcellularLocation>
        <location evidence="1">Membrane</location>
        <topology evidence="1">Multi-pass membrane protein</topology>
    </subcellularLocation>
</comment>
<dbReference type="GO" id="GO:0016020">
    <property type="term" value="C:membrane"/>
    <property type="evidence" value="ECO:0007669"/>
    <property type="project" value="UniProtKB-SubCell"/>
</dbReference>
<protein>
    <submittedName>
        <fullName evidence="6">Polyhydroxyalkanoate depolymerase</fullName>
    </submittedName>
</protein>
<dbReference type="EMBL" id="PXYI01000001">
    <property type="protein sequence ID" value="PSJ43634.1"/>
    <property type="molecule type" value="Genomic_DNA"/>
</dbReference>
<dbReference type="AlphaFoldDB" id="A0A2P7R082"/>
<feature type="transmembrane region" description="Helical" evidence="5">
    <location>
        <begin position="97"/>
        <end position="117"/>
    </location>
</feature>
<keyword evidence="4 5" id="KW-0472">Membrane</keyword>
<dbReference type="Pfam" id="PF13564">
    <property type="entry name" value="DoxX_2"/>
    <property type="match status" value="1"/>
</dbReference>
<comment type="caution">
    <text evidence="6">The sequence shown here is derived from an EMBL/GenBank/DDBJ whole genome shotgun (WGS) entry which is preliminary data.</text>
</comment>
<evidence type="ECO:0000313" key="7">
    <source>
        <dbReference type="Proteomes" id="UP000241167"/>
    </source>
</evidence>
<feature type="transmembrane region" description="Helical" evidence="5">
    <location>
        <begin position="50"/>
        <end position="68"/>
    </location>
</feature>
<dbReference type="OrthoDB" id="9811373at2"/>
<name>A0A2P7R082_9SPHN</name>